<dbReference type="SUPFAM" id="SSF52540">
    <property type="entry name" value="P-loop containing nucleoside triphosphate hydrolases"/>
    <property type="match status" value="1"/>
</dbReference>
<evidence type="ECO:0000313" key="3">
    <source>
        <dbReference type="Proteomes" id="UP001358324"/>
    </source>
</evidence>
<comment type="caution">
    <text evidence="2">The sequence shown here is derived from an EMBL/GenBank/DDBJ whole genome shotgun (WGS) entry which is preliminary data.</text>
</comment>
<evidence type="ECO:0000313" key="2">
    <source>
        <dbReference type="EMBL" id="MEF3082091.1"/>
    </source>
</evidence>
<keyword evidence="3" id="KW-1185">Reference proteome</keyword>
<dbReference type="Proteomes" id="UP001358324">
    <property type="component" value="Unassembled WGS sequence"/>
</dbReference>
<proteinExistence type="predicted"/>
<dbReference type="InterPro" id="IPR027417">
    <property type="entry name" value="P-loop_NTPase"/>
</dbReference>
<feature type="compositionally biased region" description="Basic and acidic residues" evidence="1">
    <location>
        <begin position="355"/>
        <end position="365"/>
    </location>
</feature>
<gene>
    <name evidence="2" type="ORF">V3391_07665</name>
</gene>
<protein>
    <submittedName>
        <fullName evidence="2">TniB family NTP-binding protein</fullName>
    </submittedName>
</protein>
<dbReference type="RefSeq" id="WP_332077849.1">
    <property type="nucleotide sequence ID" value="NZ_JAZHBM010000002.1"/>
</dbReference>
<evidence type="ECO:0000256" key="1">
    <source>
        <dbReference type="SAM" id="MobiDB-lite"/>
    </source>
</evidence>
<organism evidence="2 3">
    <name type="scientific">Luteimonas flava</name>
    <dbReference type="NCBI Taxonomy" id="3115822"/>
    <lineage>
        <taxon>Bacteria</taxon>
        <taxon>Pseudomonadati</taxon>
        <taxon>Pseudomonadota</taxon>
        <taxon>Gammaproteobacteria</taxon>
        <taxon>Lysobacterales</taxon>
        <taxon>Lysobacteraceae</taxon>
        <taxon>Luteimonas</taxon>
    </lineage>
</organism>
<feature type="region of interest" description="Disordered" evidence="1">
    <location>
        <begin position="333"/>
        <end position="365"/>
    </location>
</feature>
<accession>A0ABU7WDP3</accession>
<reference evidence="2 3" key="1">
    <citation type="submission" date="2024-01" db="EMBL/GenBank/DDBJ databases">
        <title>Novel species of the genus Luteimonas isolated from rivers.</title>
        <authorList>
            <person name="Lu H."/>
        </authorList>
    </citation>
    <scope>NUCLEOTIDE SEQUENCE [LARGE SCALE GENOMIC DNA]</scope>
    <source>
        <strain evidence="2 3">SMYT11W</strain>
    </source>
</reference>
<sequence length="365" mass="40400">MSVVPTIDPANTIKHMRIKTGAFNTIQACLREALDEAGTTATPSCKHIVGRSRTGRSFALQCFESEFPVRREAHGLRKEVIYVQTPSDGTVKGLMSEILCALGDPKYNSGTAQNMLARLRLQLDAVGCRLIILDEFQHLVDKGQRRKLGATIDWLKLLVERARFSLVAVGLPDSVTIIDRDEQLRNRFDTTIEIPIYTWFDKESRRQFRALLGTIKRHIEPFETVDLVEPDIAQRMMLAASGRIGLIARIFDRAIKTAVSNETRTIRLEDLDAAYRLAVRNSARCTVEGGPFFAALTDHNVRTLWAQLSDAADLGDIDAAHCGSLSSASGAAALETKKSANPTRTTSTRPKTRKAHDLEMGRALG</sequence>
<dbReference type="InterPro" id="IPR008868">
    <property type="entry name" value="TniB"/>
</dbReference>
<name>A0ABU7WDP3_9GAMM</name>
<dbReference type="Pfam" id="PF05621">
    <property type="entry name" value="TniB"/>
    <property type="match status" value="1"/>
</dbReference>
<dbReference type="EMBL" id="JAZHBM010000002">
    <property type="protein sequence ID" value="MEF3082091.1"/>
    <property type="molecule type" value="Genomic_DNA"/>
</dbReference>
<dbReference type="Gene3D" id="3.40.50.300">
    <property type="entry name" value="P-loop containing nucleotide triphosphate hydrolases"/>
    <property type="match status" value="1"/>
</dbReference>